<protein>
    <submittedName>
        <fullName evidence="2">Uncharacterized protein</fullName>
    </submittedName>
</protein>
<dbReference type="Proteomes" id="UP000198863">
    <property type="component" value="Unassembled WGS sequence"/>
</dbReference>
<keyword evidence="1" id="KW-0812">Transmembrane</keyword>
<dbReference type="AlphaFoldDB" id="A0A1G7PII6"/>
<gene>
    <name evidence="2" type="ORF">SAMN05660324_1103</name>
</gene>
<sequence length="75" mass="7363">MPHSGLARGAETTSAAQATASGVACVLVSAHEADANPSGGAEGALGTDVPVLLVPPVVLGVLALVGGVRRRRSHR</sequence>
<feature type="transmembrane region" description="Helical" evidence="1">
    <location>
        <begin position="49"/>
        <end position="68"/>
    </location>
</feature>
<evidence type="ECO:0000313" key="3">
    <source>
        <dbReference type="Proteomes" id="UP000198863"/>
    </source>
</evidence>
<proteinExistence type="predicted"/>
<keyword evidence="1" id="KW-0472">Membrane</keyword>
<name>A0A1G7PII6_9ACTN</name>
<accession>A0A1G7PII6</accession>
<keyword evidence="1" id="KW-1133">Transmembrane helix</keyword>
<keyword evidence="3" id="KW-1185">Reference proteome</keyword>
<dbReference type="EMBL" id="FNCF01000002">
    <property type="protein sequence ID" value="SDF86028.1"/>
    <property type="molecule type" value="Genomic_DNA"/>
</dbReference>
<evidence type="ECO:0000256" key="1">
    <source>
        <dbReference type="SAM" id="Phobius"/>
    </source>
</evidence>
<evidence type="ECO:0000313" key="2">
    <source>
        <dbReference type="EMBL" id="SDF86028.1"/>
    </source>
</evidence>
<reference evidence="3" key="1">
    <citation type="submission" date="2016-10" db="EMBL/GenBank/DDBJ databases">
        <authorList>
            <person name="Varghese N."/>
            <person name="Submissions S."/>
        </authorList>
    </citation>
    <scope>NUCLEOTIDE SEQUENCE [LARGE SCALE GENOMIC DNA]</scope>
    <source>
        <strain evidence="3">DSM 44526</strain>
    </source>
</reference>
<organism evidence="2 3">
    <name type="scientific">Klenkia brasiliensis</name>
    <dbReference type="NCBI Taxonomy" id="333142"/>
    <lineage>
        <taxon>Bacteria</taxon>
        <taxon>Bacillati</taxon>
        <taxon>Actinomycetota</taxon>
        <taxon>Actinomycetes</taxon>
        <taxon>Geodermatophilales</taxon>
        <taxon>Geodermatophilaceae</taxon>
        <taxon>Klenkia</taxon>
    </lineage>
</organism>